<feature type="domain" description="Pyrrolo-quinoline quinone repeat" evidence="3">
    <location>
        <begin position="221"/>
        <end position="297"/>
    </location>
</feature>
<dbReference type="InterPro" id="IPR015943">
    <property type="entry name" value="WD40/YVTN_repeat-like_dom_sf"/>
</dbReference>
<feature type="compositionally biased region" description="Low complexity" evidence="1">
    <location>
        <begin position="65"/>
        <end position="76"/>
    </location>
</feature>
<sequence length="535" mass="56155">MITSTSSGVRGSVSSSSRRGRGSTASSCSRLSTMVRCMPAAGRGCRVEARGQGQIAPGGWRRAGDPTPGRAPAGRPHAGRAGGGTGRKRVPGVSNTKARTSGFRSRSIQLLTWGPANRSGRLSPRPVPGRTSVPPRPPPRGAIPVSGPSRLLQPILMVLSVLMCLLAGCTAIPFGSAPMAGSTWLMEGGNPQRLRASGNGLAPPLVREGEIEIESAGLFASPPSIGPEHLYVDMEGGLDAVAAADGSRAWRIRLKGFYLSPVVEGDRVYVRAEAGNQGALIALDAGNGDLLWQFDFPEVGSGAENMGGHVTAPLPAGRSLVIASGRNLHAIDHDTGVEVWRARLAEPVTSSAALGDGVTYVADFFNIYAFDIESGAEVWRHGDEQVAQFFAPVVVAGQVHVSFQNSFRALDGETGDVVWEAEPAAGPVIPAGAAGDRVYSKSGHRLRAHDLQTGEVLWTYETLNFVSLPAISHGYLYVVIRFGEGSHLVALDAGDGTEVWRSARMDLARTAPVIALGRVWVRNGQGGIVTFLSAN</sequence>
<keyword evidence="2" id="KW-0472">Membrane</keyword>
<feature type="domain" description="Pyrrolo-quinoline quinone repeat" evidence="3">
    <location>
        <begin position="327"/>
        <end position="461"/>
    </location>
</feature>
<dbReference type="Gene3D" id="2.130.10.10">
    <property type="entry name" value="YVTN repeat-like/Quinoprotein amine dehydrogenase"/>
    <property type="match status" value="1"/>
</dbReference>
<evidence type="ECO:0000256" key="1">
    <source>
        <dbReference type="SAM" id="MobiDB-lite"/>
    </source>
</evidence>
<evidence type="ECO:0000313" key="4">
    <source>
        <dbReference type="EMBL" id="MYD91088.1"/>
    </source>
</evidence>
<dbReference type="Pfam" id="PF13360">
    <property type="entry name" value="PQQ_2"/>
    <property type="match status" value="2"/>
</dbReference>
<keyword evidence="2" id="KW-1133">Transmembrane helix</keyword>
<evidence type="ECO:0000256" key="2">
    <source>
        <dbReference type="SAM" id="Phobius"/>
    </source>
</evidence>
<dbReference type="PANTHER" id="PTHR34512">
    <property type="entry name" value="CELL SURFACE PROTEIN"/>
    <property type="match status" value="1"/>
</dbReference>
<feature type="transmembrane region" description="Helical" evidence="2">
    <location>
        <begin position="155"/>
        <end position="175"/>
    </location>
</feature>
<feature type="region of interest" description="Disordered" evidence="1">
    <location>
        <begin position="50"/>
        <end position="101"/>
    </location>
</feature>
<comment type="caution">
    <text evidence="4">The sequence shown here is derived from an EMBL/GenBank/DDBJ whole genome shotgun (WGS) entry which is preliminary data.</text>
</comment>
<accession>A0A6B1DV22</accession>
<dbReference type="EMBL" id="VXPY01000086">
    <property type="protein sequence ID" value="MYD91088.1"/>
    <property type="molecule type" value="Genomic_DNA"/>
</dbReference>
<keyword evidence="2" id="KW-0812">Transmembrane</keyword>
<dbReference type="Gene3D" id="2.40.128.630">
    <property type="match status" value="1"/>
</dbReference>
<reference evidence="4" key="1">
    <citation type="submission" date="2019-09" db="EMBL/GenBank/DDBJ databases">
        <title>Characterisation of the sponge microbiome using genome-centric metagenomics.</title>
        <authorList>
            <person name="Engelberts J.P."/>
            <person name="Robbins S.J."/>
            <person name="De Goeij J.M."/>
            <person name="Aranda M."/>
            <person name="Bell S.C."/>
            <person name="Webster N.S."/>
        </authorList>
    </citation>
    <scope>NUCLEOTIDE SEQUENCE</scope>
    <source>
        <strain evidence="4">SB0662_bin_9</strain>
    </source>
</reference>
<feature type="region of interest" description="Disordered" evidence="1">
    <location>
        <begin position="115"/>
        <end position="147"/>
    </location>
</feature>
<dbReference type="SUPFAM" id="SSF50998">
    <property type="entry name" value="Quinoprotein alcohol dehydrogenase-like"/>
    <property type="match status" value="2"/>
</dbReference>
<dbReference type="SMART" id="SM00564">
    <property type="entry name" value="PQQ"/>
    <property type="match status" value="7"/>
</dbReference>
<dbReference type="InterPro" id="IPR018391">
    <property type="entry name" value="PQQ_b-propeller_rpt"/>
</dbReference>
<protein>
    <submittedName>
        <fullName evidence="4">PQQ-binding-like beta-propeller repeat protein</fullName>
    </submittedName>
</protein>
<dbReference type="PANTHER" id="PTHR34512:SF30">
    <property type="entry name" value="OUTER MEMBRANE PROTEIN ASSEMBLY FACTOR BAMB"/>
    <property type="match status" value="1"/>
</dbReference>
<dbReference type="AlphaFoldDB" id="A0A6B1DV22"/>
<name>A0A6B1DV22_9CHLR</name>
<dbReference type="InterPro" id="IPR002372">
    <property type="entry name" value="PQQ_rpt_dom"/>
</dbReference>
<gene>
    <name evidence="4" type="ORF">F4Y08_12260</name>
</gene>
<dbReference type="InterPro" id="IPR011047">
    <property type="entry name" value="Quinoprotein_ADH-like_sf"/>
</dbReference>
<organism evidence="4">
    <name type="scientific">Caldilineaceae bacterium SB0662_bin_9</name>
    <dbReference type="NCBI Taxonomy" id="2605258"/>
    <lineage>
        <taxon>Bacteria</taxon>
        <taxon>Bacillati</taxon>
        <taxon>Chloroflexota</taxon>
        <taxon>Caldilineae</taxon>
        <taxon>Caldilineales</taxon>
        <taxon>Caldilineaceae</taxon>
    </lineage>
</organism>
<proteinExistence type="predicted"/>
<feature type="region of interest" description="Disordered" evidence="1">
    <location>
        <begin position="1"/>
        <end position="29"/>
    </location>
</feature>
<evidence type="ECO:0000259" key="3">
    <source>
        <dbReference type="Pfam" id="PF13360"/>
    </source>
</evidence>